<feature type="chain" id="PRO_5038398984" description="Aminoacetone oxidase family FAD-binding enzyme" evidence="4">
    <location>
        <begin position="19"/>
        <end position="411"/>
    </location>
</feature>
<accession>A0A1H9Y973</accession>
<dbReference type="PRINTS" id="PR00368">
    <property type="entry name" value="FADPNR"/>
</dbReference>
<dbReference type="Proteomes" id="UP000199568">
    <property type="component" value="Unassembled WGS sequence"/>
</dbReference>
<gene>
    <name evidence="7" type="ORF">SAMN05660297_00107</name>
</gene>
<dbReference type="Pfam" id="PF03486">
    <property type="entry name" value="HI0933_like"/>
    <property type="match status" value="1"/>
</dbReference>
<dbReference type="Pfam" id="PF22780">
    <property type="entry name" value="HI0933_like_1st"/>
    <property type="match status" value="1"/>
</dbReference>
<evidence type="ECO:0000259" key="6">
    <source>
        <dbReference type="Pfam" id="PF22780"/>
    </source>
</evidence>
<evidence type="ECO:0000259" key="5">
    <source>
        <dbReference type="Pfam" id="PF03486"/>
    </source>
</evidence>
<evidence type="ECO:0000313" key="8">
    <source>
        <dbReference type="Proteomes" id="UP000199568"/>
    </source>
</evidence>
<keyword evidence="4" id="KW-0732">Signal</keyword>
<feature type="domain" description="RsdA/BaiN/AoA(So)-like insert" evidence="6">
    <location>
        <begin position="193"/>
        <end position="353"/>
    </location>
</feature>
<dbReference type="InterPro" id="IPR036188">
    <property type="entry name" value="FAD/NAD-bd_sf"/>
</dbReference>
<keyword evidence="8" id="KW-1185">Reference proteome</keyword>
<evidence type="ECO:0008006" key="9">
    <source>
        <dbReference type="Google" id="ProtNLM"/>
    </source>
</evidence>
<dbReference type="NCBIfam" id="TIGR00275">
    <property type="entry name" value="aminoacetone oxidase family FAD-binding enzyme"/>
    <property type="match status" value="1"/>
</dbReference>
<feature type="domain" description="RsdA/BaiN/AoA(So)-like Rossmann fold-like" evidence="5">
    <location>
        <begin position="5"/>
        <end position="405"/>
    </location>
</feature>
<dbReference type="SUPFAM" id="SSF51905">
    <property type="entry name" value="FAD/NAD(P)-binding domain"/>
    <property type="match status" value="1"/>
</dbReference>
<dbReference type="RefSeq" id="WP_090437786.1">
    <property type="nucleotide sequence ID" value="NZ_FOHU01000001.1"/>
</dbReference>
<keyword evidence="3" id="KW-0274">FAD</keyword>
<evidence type="ECO:0000313" key="7">
    <source>
        <dbReference type="EMBL" id="SES65374.1"/>
    </source>
</evidence>
<dbReference type="InterPro" id="IPR023166">
    <property type="entry name" value="BaiN-like_dom_sf"/>
</dbReference>
<evidence type="ECO:0000256" key="2">
    <source>
        <dbReference type="ARBA" id="ARBA00022630"/>
    </source>
</evidence>
<dbReference type="PANTHER" id="PTHR42887">
    <property type="entry name" value="OS12G0638800 PROTEIN"/>
    <property type="match status" value="1"/>
</dbReference>
<dbReference type="AlphaFoldDB" id="A0A1H9Y973"/>
<dbReference type="Gene3D" id="1.10.8.260">
    <property type="entry name" value="HI0933 insert domain-like"/>
    <property type="match status" value="1"/>
</dbReference>
<dbReference type="PANTHER" id="PTHR42887:SF2">
    <property type="entry name" value="OS12G0638800 PROTEIN"/>
    <property type="match status" value="1"/>
</dbReference>
<dbReference type="Gene3D" id="3.50.50.60">
    <property type="entry name" value="FAD/NAD(P)-binding domain"/>
    <property type="match status" value="1"/>
</dbReference>
<keyword evidence="2" id="KW-0285">Flavoprotein</keyword>
<name>A0A1H9Y973_9FIRM</name>
<evidence type="ECO:0000256" key="4">
    <source>
        <dbReference type="SAM" id="SignalP"/>
    </source>
</evidence>
<dbReference type="PRINTS" id="PR00411">
    <property type="entry name" value="PNDRDTASEI"/>
</dbReference>
<dbReference type="InterPro" id="IPR057661">
    <property type="entry name" value="RsdA/BaiN/AoA(So)_Rossmann"/>
</dbReference>
<dbReference type="SUPFAM" id="SSF160996">
    <property type="entry name" value="HI0933 insert domain-like"/>
    <property type="match status" value="1"/>
</dbReference>
<dbReference type="STRING" id="426128.SAMN05660297_00107"/>
<proteinExistence type="predicted"/>
<evidence type="ECO:0000256" key="3">
    <source>
        <dbReference type="ARBA" id="ARBA00022827"/>
    </source>
</evidence>
<dbReference type="InterPro" id="IPR055178">
    <property type="entry name" value="RsdA/BaiN/AoA(So)-like_dom"/>
</dbReference>
<evidence type="ECO:0000256" key="1">
    <source>
        <dbReference type="ARBA" id="ARBA00001974"/>
    </source>
</evidence>
<reference evidence="7 8" key="1">
    <citation type="submission" date="2016-10" db="EMBL/GenBank/DDBJ databases">
        <authorList>
            <person name="de Groot N.N."/>
        </authorList>
    </citation>
    <scope>NUCLEOTIDE SEQUENCE [LARGE SCALE GENOMIC DNA]</scope>
    <source>
        <strain evidence="7 8">DSM 18979</strain>
    </source>
</reference>
<feature type="signal peptide" evidence="4">
    <location>
        <begin position="1"/>
        <end position="18"/>
    </location>
</feature>
<protein>
    <recommendedName>
        <fullName evidence="9">Aminoacetone oxidase family FAD-binding enzyme</fullName>
    </recommendedName>
</protein>
<dbReference type="OrthoDB" id="9773233at2"/>
<dbReference type="EMBL" id="FOHU01000001">
    <property type="protein sequence ID" value="SES65374.1"/>
    <property type="molecule type" value="Genomic_DNA"/>
</dbReference>
<comment type="cofactor">
    <cofactor evidence="1">
        <name>FAD</name>
        <dbReference type="ChEBI" id="CHEBI:57692"/>
    </cofactor>
</comment>
<dbReference type="InterPro" id="IPR004792">
    <property type="entry name" value="BaiN-like"/>
</dbReference>
<organism evidence="7 8">
    <name type="scientific">Natronincola peptidivorans</name>
    <dbReference type="NCBI Taxonomy" id="426128"/>
    <lineage>
        <taxon>Bacteria</taxon>
        <taxon>Bacillati</taxon>
        <taxon>Bacillota</taxon>
        <taxon>Clostridia</taxon>
        <taxon>Peptostreptococcales</taxon>
        <taxon>Natronincolaceae</taxon>
        <taxon>Natronincola</taxon>
    </lineage>
</organism>
<dbReference type="Gene3D" id="2.40.30.10">
    <property type="entry name" value="Translation factors"/>
    <property type="match status" value="1"/>
</dbReference>
<sequence length="411" mass="45257">MKNSKVLVVGAGPAGLMAAITAAEFTNDVILIEKNEAIGKKLKITGGGRCNITNNSSPEEIMKNTITNSKFLYKSLHAFTSQQLMELIEKNGCPLKIESNQKVFPKSEQSSDIIKVFNDLLIKKRVKVYFQCQLKEIIIEEREVIGIKTDQGKIVPCDSIILATGGVSYPHTGSTGEGFYICEKLGHTILPLKPSLISMVIKEKWLTTMTGISLKNIALKTKIGKKAKSFYGDLLFTHYGISGPAVFELSAYINKLDFCKGGHKIFVDFVPKIQQEELKKLLLATEKSNKQISSVLTEYLPKKLLLELLNNLGILHETSLNQLNRKDRNKLIEALKNFEITIEALKSVKDAIVTSGGISVKEVNPLTMESKIIKGLFFAGEILDVDAVTGGYNLQIAFSTGYIAGIHSVNS</sequence>